<dbReference type="AlphaFoldDB" id="A0A3S8RLY1"/>
<organism evidence="10 11">
    <name type="scientific">Erysipelothrix piscisicarius</name>
    <dbReference type="NCBI Taxonomy" id="2485784"/>
    <lineage>
        <taxon>Bacteria</taxon>
        <taxon>Bacillati</taxon>
        <taxon>Bacillota</taxon>
        <taxon>Erysipelotrichia</taxon>
        <taxon>Erysipelotrichales</taxon>
        <taxon>Erysipelotrichaceae</taxon>
        <taxon>Erysipelothrix</taxon>
    </lineage>
</organism>
<evidence type="ECO:0000313" key="11">
    <source>
        <dbReference type="Proteomes" id="UP000278804"/>
    </source>
</evidence>
<dbReference type="InterPro" id="IPR036388">
    <property type="entry name" value="WH-like_DNA-bd_sf"/>
</dbReference>
<dbReference type="SUPFAM" id="SSF46894">
    <property type="entry name" value="C-terminal effector domain of the bipartite response regulators"/>
    <property type="match status" value="1"/>
</dbReference>
<proteinExistence type="predicted"/>
<sequence>MNRILVVDDDFEIRELLELLLTNDGFHVQTYANGYDALEALDDGFDLAILDVMMPEIDGIQLCQKIRDAHHIPILFLTAKEREEDVVKGFSAGADDYVMKPFSYLELSVRVKALLRRYCNYGSKPQGYESDFLESKDLRLNRRTNEVYKKGALLDLTEREYRILRLLLGNPGRIYTMEQLFEIVWEDTYFYSCSNTVMVHIRNLRKKVEDEPNKPKIVKNVWGKGYTYDGL</sequence>
<name>A0A3S8RLY1_9FIRM</name>
<dbReference type="PANTHER" id="PTHR48111:SF2">
    <property type="entry name" value="RESPONSE REGULATOR SAER"/>
    <property type="match status" value="1"/>
</dbReference>
<evidence type="ECO:0000256" key="6">
    <source>
        <dbReference type="PROSITE-ProRule" id="PRU00169"/>
    </source>
</evidence>
<keyword evidence="5" id="KW-0804">Transcription</keyword>
<dbReference type="Pfam" id="PF00072">
    <property type="entry name" value="Response_reg"/>
    <property type="match status" value="1"/>
</dbReference>
<evidence type="ECO:0000256" key="1">
    <source>
        <dbReference type="ARBA" id="ARBA00022553"/>
    </source>
</evidence>
<dbReference type="RefSeq" id="WP_125164159.1">
    <property type="nucleotide sequence ID" value="NZ_CP034234.1"/>
</dbReference>
<evidence type="ECO:0000313" key="10">
    <source>
        <dbReference type="EMBL" id="AZK43954.1"/>
    </source>
</evidence>
<dbReference type="GO" id="GO:0032993">
    <property type="term" value="C:protein-DNA complex"/>
    <property type="evidence" value="ECO:0007669"/>
    <property type="project" value="TreeGrafter"/>
</dbReference>
<keyword evidence="1 6" id="KW-0597">Phosphoprotein</keyword>
<feature type="modified residue" description="4-aspartylphosphate" evidence="6">
    <location>
        <position position="51"/>
    </location>
</feature>
<dbReference type="GO" id="GO:0000976">
    <property type="term" value="F:transcription cis-regulatory region binding"/>
    <property type="evidence" value="ECO:0007669"/>
    <property type="project" value="TreeGrafter"/>
</dbReference>
<dbReference type="CDD" id="cd00383">
    <property type="entry name" value="trans_reg_C"/>
    <property type="match status" value="1"/>
</dbReference>
<dbReference type="PROSITE" id="PS50110">
    <property type="entry name" value="RESPONSE_REGULATORY"/>
    <property type="match status" value="1"/>
</dbReference>
<gene>
    <name evidence="10" type="ORF">EEI45_03455</name>
</gene>
<dbReference type="Proteomes" id="UP000278804">
    <property type="component" value="Chromosome"/>
</dbReference>
<feature type="domain" description="OmpR/PhoB-type" evidence="9">
    <location>
        <begin position="130"/>
        <end position="230"/>
    </location>
</feature>
<dbReference type="InterPro" id="IPR001789">
    <property type="entry name" value="Sig_transdc_resp-reg_receiver"/>
</dbReference>
<dbReference type="InterPro" id="IPR016032">
    <property type="entry name" value="Sig_transdc_resp-reg_C-effctor"/>
</dbReference>
<keyword evidence="4 7" id="KW-0238">DNA-binding</keyword>
<dbReference type="InterPro" id="IPR011006">
    <property type="entry name" value="CheY-like_superfamily"/>
</dbReference>
<dbReference type="Gene3D" id="1.10.10.10">
    <property type="entry name" value="Winged helix-like DNA-binding domain superfamily/Winged helix DNA-binding domain"/>
    <property type="match status" value="1"/>
</dbReference>
<keyword evidence="11" id="KW-1185">Reference proteome</keyword>
<dbReference type="PANTHER" id="PTHR48111">
    <property type="entry name" value="REGULATOR OF RPOS"/>
    <property type="match status" value="1"/>
</dbReference>
<evidence type="ECO:0000259" key="8">
    <source>
        <dbReference type="PROSITE" id="PS50110"/>
    </source>
</evidence>
<feature type="domain" description="Response regulatory" evidence="8">
    <location>
        <begin position="3"/>
        <end position="115"/>
    </location>
</feature>
<dbReference type="SUPFAM" id="SSF52172">
    <property type="entry name" value="CheY-like"/>
    <property type="match status" value="1"/>
</dbReference>
<dbReference type="KEGG" id="eri:EEI45_03455"/>
<dbReference type="Gene3D" id="3.40.50.2300">
    <property type="match status" value="1"/>
</dbReference>
<dbReference type="Gene3D" id="6.10.250.690">
    <property type="match status" value="1"/>
</dbReference>
<dbReference type="CDD" id="cd17574">
    <property type="entry name" value="REC_OmpR"/>
    <property type="match status" value="1"/>
</dbReference>
<dbReference type="Pfam" id="PF00486">
    <property type="entry name" value="Trans_reg_C"/>
    <property type="match status" value="1"/>
</dbReference>
<dbReference type="SMART" id="SM00862">
    <property type="entry name" value="Trans_reg_C"/>
    <property type="match status" value="1"/>
</dbReference>
<dbReference type="SMART" id="SM00448">
    <property type="entry name" value="REC"/>
    <property type="match status" value="1"/>
</dbReference>
<evidence type="ECO:0000256" key="3">
    <source>
        <dbReference type="ARBA" id="ARBA00023015"/>
    </source>
</evidence>
<dbReference type="GO" id="GO:0006355">
    <property type="term" value="P:regulation of DNA-templated transcription"/>
    <property type="evidence" value="ECO:0007669"/>
    <property type="project" value="InterPro"/>
</dbReference>
<dbReference type="InterPro" id="IPR039420">
    <property type="entry name" value="WalR-like"/>
</dbReference>
<feature type="DNA-binding region" description="OmpR/PhoB-type" evidence="7">
    <location>
        <begin position="130"/>
        <end position="230"/>
    </location>
</feature>
<evidence type="ECO:0000256" key="7">
    <source>
        <dbReference type="PROSITE-ProRule" id="PRU01091"/>
    </source>
</evidence>
<dbReference type="PROSITE" id="PS51755">
    <property type="entry name" value="OMPR_PHOB"/>
    <property type="match status" value="1"/>
</dbReference>
<dbReference type="EMBL" id="CP034234">
    <property type="protein sequence ID" value="AZK43954.1"/>
    <property type="molecule type" value="Genomic_DNA"/>
</dbReference>
<evidence type="ECO:0000259" key="9">
    <source>
        <dbReference type="PROSITE" id="PS51755"/>
    </source>
</evidence>
<dbReference type="GO" id="GO:0005829">
    <property type="term" value="C:cytosol"/>
    <property type="evidence" value="ECO:0007669"/>
    <property type="project" value="TreeGrafter"/>
</dbReference>
<evidence type="ECO:0000256" key="4">
    <source>
        <dbReference type="ARBA" id="ARBA00023125"/>
    </source>
</evidence>
<protein>
    <submittedName>
        <fullName evidence="10">DNA-binding response regulator</fullName>
    </submittedName>
</protein>
<accession>A0A3S8RLY1</accession>
<keyword evidence="2" id="KW-0902">Two-component regulatory system</keyword>
<dbReference type="FunFam" id="3.40.50.2300:FF:000001">
    <property type="entry name" value="DNA-binding response regulator PhoB"/>
    <property type="match status" value="1"/>
</dbReference>
<evidence type="ECO:0000256" key="5">
    <source>
        <dbReference type="ARBA" id="ARBA00023163"/>
    </source>
</evidence>
<dbReference type="InterPro" id="IPR001867">
    <property type="entry name" value="OmpR/PhoB-type_DNA-bd"/>
</dbReference>
<keyword evidence="3" id="KW-0805">Transcription regulation</keyword>
<reference evidence="10 11" key="1">
    <citation type="journal article" date="2020" name="Int. J. Syst. Evol. Microbiol.">
        <title>Description of Erysipelothrix piscisicarius sp. nov., an emergent fish pathogen, and assessment of virulence using a tiger barb (Puntigrus tetrazona) infection model.</title>
        <authorList>
            <person name="Pomaranski E.K."/>
            <person name="Griffin M.J."/>
            <person name="Camus A.C."/>
            <person name="Armwood A.R."/>
            <person name="Shelley J."/>
            <person name="Waldbieser G.C."/>
            <person name="LaFrentz B.R."/>
            <person name="Garcia J.C."/>
            <person name="Yanong R."/>
            <person name="Soto E."/>
        </authorList>
    </citation>
    <scope>NUCLEOTIDE SEQUENCE [LARGE SCALE GENOMIC DNA]</scope>
    <source>
        <strain evidence="10 11">15TAL0474</strain>
    </source>
</reference>
<evidence type="ECO:0000256" key="2">
    <source>
        <dbReference type="ARBA" id="ARBA00023012"/>
    </source>
</evidence>
<dbReference type="GO" id="GO:0000156">
    <property type="term" value="F:phosphorelay response regulator activity"/>
    <property type="evidence" value="ECO:0007669"/>
    <property type="project" value="TreeGrafter"/>
</dbReference>
<dbReference type="FunFam" id="1.10.10.10:FF:000018">
    <property type="entry name" value="DNA-binding response regulator ResD"/>
    <property type="match status" value="1"/>
</dbReference>